<dbReference type="Proteomes" id="UP000318585">
    <property type="component" value="Unassembled WGS sequence"/>
</dbReference>
<reference evidence="3 4" key="1">
    <citation type="submission" date="2019-07" db="EMBL/GenBank/DDBJ databases">
        <title>Novel species of Flavobacterium.</title>
        <authorList>
            <person name="Liu Q."/>
            <person name="Xin Y.-H."/>
        </authorList>
    </citation>
    <scope>NUCLEOTIDE SEQUENCE [LARGE SCALE GENOMIC DNA]</scope>
    <source>
        <strain evidence="3 4">LB3P56</strain>
    </source>
</reference>
<name>A0A553CL89_9FLAO</name>
<feature type="transmembrane region" description="Helical" evidence="1">
    <location>
        <begin position="61"/>
        <end position="81"/>
    </location>
</feature>
<keyword evidence="1" id="KW-0472">Membrane</keyword>
<dbReference type="AlphaFoldDB" id="A0A553CL89"/>
<evidence type="ECO:0000313" key="3">
    <source>
        <dbReference type="EMBL" id="TRX21320.1"/>
    </source>
</evidence>
<keyword evidence="1" id="KW-1133">Transmembrane helix</keyword>
<evidence type="ECO:0000259" key="2">
    <source>
        <dbReference type="Pfam" id="PF09835"/>
    </source>
</evidence>
<accession>A0A553CL89</accession>
<dbReference type="Pfam" id="PF09835">
    <property type="entry name" value="DUF2062"/>
    <property type="match status" value="1"/>
</dbReference>
<keyword evidence="4" id="KW-1185">Reference proteome</keyword>
<evidence type="ECO:0000256" key="1">
    <source>
        <dbReference type="SAM" id="Phobius"/>
    </source>
</evidence>
<feature type="transmembrane region" description="Helical" evidence="1">
    <location>
        <begin position="29"/>
        <end position="49"/>
    </location>
</feature>
<gene>
    <name evidence="3" type="ORF">FNW17_08165</name>
</gene>
<dbReference type="InterPro" id="IPR018639">
    <property type="entry name" value="DUF2062"/>
</dbReference>
<feature type="domain" description="DUF2062" evidence="2">
    <location>
        <begin position="10"/>
        <end position="146"/>
    </location>
</feature>
<comment type="caution">
    <text evidence="3">The sequence shown here is derived from an EMBL/GenBank/DDBJ whole genome shotgun (WGS) entry which is preliminary data.</text>
</comment>
<proteinExistence type="predicted"/>
<protein>
    <submittedName>
        <fullName evidence="3">DUF2062 domain-containing protein</fullName>
    </submittedName>
</protein>
<feature type="transmembrane region" description="Helical" evidence="1">
    <location>
        <begin position="123"/>
        <end position="145"/>
    </location>
</feature>
<dbReference type="PANTHER" id="PTHR35102">
    <property type="entry name" value="E3 UBIQUITIN-PROTEIN LIGASE"/>
    <property type="match status" value="1"/>
</dbReference>
<dbReference type="RefSeq" id="WP_144071401.1">
    <property type="nucleotide sequence ID" value="NZ_VJZR01000005.1"/>
</dbReference>
<dbReference type="PANTHER" id="PTHR35102:SF1">
    <property type="entry name" value="E3 UBIQUITIN-PROTEIN LIGASE"/>
    <property type="match status" value="1"/>
</dbReference>
<dbReference type="EMBL" id="VJZR01000005">
    <property type="protein sequence ID" value="TRX21320.1"/>
    <property type="molecule type" value="Genomic_DNA"/>
</dbReference>
<dbReference type="OrthoDB" id="5464942at2"/>
<organism evidence="3 4">
    <name type="scientific">Flavobacterium franklandianum</name>
    <dbReference type="NCBI Taxonomy" id="2594430"/>
    <lineage>
        <taxon>Bacteria</taxon>
        <taxon>Pseudomonadati</taxon>
        <taxon>Bacteroidota</taxon>
        <taxon>Flavobacteriia</taxon>
        <taxon>Flavobacteriales</taxon>
        <taxon>Flavobacteriaceae</taxon>
        <taxon>Flavobacterium</taxon>
    </lineage>
</organism>
<sequence>MKAILNRAKEKTTALLKQGLTPKQLTQSIIVSGLISTIPILGVSTFMITTVSLKQKLNFPVMISLSYLMWPVQILMIMPFIRVGEFIFSVPQNHHTVEEIISSFQNSFFQTLSHLSFELLCGLGGWLLTAVPVAVGIYWVSLLFFREKGT</sequence>
<evidence type="ECO:0000313" key="4">
    <source>
        <dbReference type="Proteomes" id="UP000318585"/>
    </source>
</evidence>
<keyword evidence="1" id="KW-0812">Transmembrane</keyword>